<dbReference type="Gene3D" id="3.40.50.970">
    <property type="match status" value="3"/>
</dbReference>
<dbReference type="InterPro" id="IPR029061">
    <property type="entry name" value="THDP-binding"/>
</dbReference>
<feature type="region of interest" description="Disordered" evidence="6">
    <location>
        <begin position="122"/>
        <end position="235"/>
    </location>
</feature>
<keyword evidence="3" id="KW-0560">Oxidoreductase</keyword>
<proteinExistence type="predicted"/>
<dbReference type="AlphaFoldDB" id="A0A1C4Z312"/>
<dbReference type="GO" id="GO:0007584">
    <property type="term" value="P:response to nutrient"/>
    <property type="evidence" value="ECO:0007669"/>
    <property type="project" value="TreeGrafter"/>
</dbReference>
<dbReference type="GO" id="GO:0009083">
    <property type="term" value="P:branched-chain amino acid catabolic process"/>
    <property type="evidence" value="ECO:0007669"/>
    <property type="project" value="TreeGrafter"/>
</dbReference>
<dbReference type="Pfam" id="PF00676">
    <property type="entry name" value="E1_dh"/>
    <property type="match status" value="1"/>
</dbReference>
<accession>A0A1C4Z312</accession>
<feature type="compositionally biased region" description="Basic and acidic residues" evidence="6">
    <location>
        <begin position="142"/>
        <end position="158"/>
    </location>
</feature>
<evidence type="ECO:0000256" key="6">
    <source>
        <dbReference type="SAM" id="MobiDB-lite"/>
    </source>
</evidence>
<dbReference type="Pfam" id="PF02780">
    <property type="entry name" value="Transketolase_C"/>
    <property type="match status" value="1"/>
</dbReference>
<keyword evidence="9" id="KW-1185">Reference proteome</keyword>
<dbReference type="RefSeq" id="WP_091269139.1">
    <property type="nucleotide sequence ID" value="NZ_FMCS01000011.1"/>
</dbReference>
<comment type="cofactor">
    <cofactor evidence="1">
        <name>thiamine diphosphate</name>
        <dbReference type="ChEBI" id="CHEBI:58937"/>
    </cofactor>
</comment>
<dbReference type="SUPFAM" id="SSF52518">
    <property type="entry name" value="Thiamin diphosphate-binding fold (THDP-binding)"/>
    <property type="match status" value="2"/>
</dbReference>
<sequence>MLSDVTTPQDLDDRFRAALTALGAPASRRDLGEPLPGGAPLTGAQALALFDAQLTSRLLDLAGRWLRSFGEGYYTIGSAGHEGNAAVAAALRPTDPALLHYRSGAFYCLRAAQAAGAFPAGPAVPDADGPDATEDVSTARIPDPRTPVDRAVDADAARPDGSAETGGRRADASLPPAGSAAPDDSSATDAQVTPGAPGTADESATDGPATSVGPATPGGSTPAGDGAGAEAASLPTGAGVAVDTAGAATAGVPGLPLPDPDDAYAAAARDVLRGMVASAAEPIAGGRHKVFGRADLAVVPTTSTIASHLPRAVGLGLALERLRRGGRRADGDSEVATWPPDAIVVCSFGDASVNHATATAAFNTAGWYDHTGLRIPVLFVCEDNGLGISVRSPRGWVAATLRARPGIRYFAADGTDVAEAFRVATEAAAWVRRHRRPAVLHLSTVRLMGHAGADAETAYRSPGEIAADVVRDPLLATARRLVEAGYATGEELLARYDERGWQIRRLAEEVLDEPKLASPVEVVAELAPRRPVRISRTVADAGTRAAGPGAGARAEAFGGKLPESAGPLTLAQSINAALADGMLDHAGMAVFGEDVAAKGGVYGVTKGLRDRFGAARVFDTLLDETSILGLALGAGVAGMLPVPEIQYLAYLHNAEDQLRGEAATMRFFSRGAFRNPMVVRVAGLAYQEGFGGHFHNDNSVAVLRDVPGLVIAVPARPDDAAPMLRTCLAAAAVDGAVSVFLEPIALYHTRDLYTEGDGEWLAEYAEPGAWAARHVPVGRARVYGVGSAEDLTIITFGNGVRMSLRAAATLADEGVGSRVVDLRWLAPLPVADIIREASATGRVLVVDETRRSGGVGEGVIAALVDGGYVGTARRVAGLDSFVPLGPAARQVLVSEEAITEGARTLLAR</sequence>
<feature type="domain" description="Transketolase-like pyrimidine-binding" evidence="7">
    <location>
        <begin position="568"/>
        <end position="749"/>
    </location>
</feature>
<dbReference type="GO" id="GO:0004591">
    <property type="term" value="F:oxoglutarate dehydrogenase (succinyl-transferring) activity"/>
    <property type="evidence" value="ECO:0007669"/>
    <property type="project" value="UniProtKB-EC"/>
</dbReference>
<comment type="catalytic activity">
    <reaction evidence="5">
        <text>N(6)-[(R)-lipoyl]-L-lysyl-[protein] + 2-oxoglutarate + H(+) = N(6)-[(R)-S(8)-succinyldihydrolipoyl]-L-lysyl-[protein] + CO2</text>
        <dbReference type="Rhea" id="RHEA:12188"/>
        <dbReference type="Rhea" id="RHEA-COMP:10474"/>
        <dbReference type="Rhea" id="RHEA-COMP:20092"/>
        <dbReference type="ChEBI" id="CHEBI:15378"/>
        <dbReference type="ChEBI" id="CHEBI:16526"/>
        <dbReference type="ChEBI" id="CHEBI:16810"/>
        <dbReference type="ChEBI" id="CHEBI:83099"/>
        <dbReference type="ChEBI" id="CHEBI:83120"/>
        <dbReference type="EC" id="1.2.4.2"/>
    </reaction>
</comment>
<evidence type="ECO:0000256" key="4">
    <source>
        <dbReference type="ARBA" id="ARBA00023052"/>
    </source>
</evidence>
<evidence type="ECO:0000256" key="2">
    <source>
        <dbReference type="ARBA" id="ARBA00022532"/>
    </source>
</evidence>
<dbReference type="InterPro" id="IPR001017">
    <property type="entry name" value="DH_E1"/>
</dbReference>
<dbReference type="InterPro" id="IPR005475">
    <property type="entry name" value="Transketolase-like_Pyr-bd"/>
</dbReference>
<dbReference type="Pfam" id="PF02779">
    <property type="entry name" value="Transket_pyr"/>
    <property type="match status" value="1"/>
</dbReference>
<dbReference type="PANTHER" id="PTHR42980">
    <property type="entry name" value="2-OXOISOVALERATE DEHYDROGENASE SUBUNIT BETA-RELATED"/>
    <property type="match status" value="1"/>
</dbReference>
<organism evidence="8 9">
    <name type="scientific">Micromonospora chaiyaphumensis</name>
    <dbReference type="NCBI Taxonomy" id="307119"/>
    <lineage>
        <taxon>Bacteria</taxon>
        <taxon>Bacillati</taxon>
        <taxon>Actinomycetota</taxon>
        <taxon>Actinomycetes</taxon>
        <taxon>Micromonosporales</taxon>
        <taxon>Micromonosporaceae</taxon>
        <taxon>Micromonospora</taxon>
    </lineage>
</organism>
<gene>
    <name evidence="8" type="ORF">GA0070214_11191</name>
</gene>
<protein>
    <submittedName>
        <fullName evidence="8">2-oxoisovalerate dehydrogenase E1 component</fullName>
    </submittedName>
</protein>
<dbReference type="Proteomes" id="UP000199629">
    <property type="component" value="Unassembled WGS sequence"/>
</dbReference>
<dbReference type="InterPro" id="IPR033248">
    <property type="entry name" value="Transketolase_C"/>
</dbReference>
<evidence type="ECO:0000256" key="3">
    <source>
        <dbReference type="ARBA" id="ARBA00023002"/>
    </source>
</evidence>
<feature type="compositionally biased region" description="Low complexity" evidence="6">
    <location>
        <begin position="210"/>
        <end position="224"/>
    </location>
</feature>
<name>A0A1C4Z312_9ACTN</name>
<evidence type="ECO:0000259" key="7">
    <source>
        <dbReference type="SMART" id="SM00861"/>
    </source>
</evidence>
<evidence type="ECO:0000313" key="9">
    <source>
        <dbReference type="Proteomes" id="UP000199629"/>
    </source>
</evidence>
<dbReference type="EMBL" id="FMCS01000011">
    <property type="protein sequence ID" value="SCF27284.1"/>
    <property type="molecule type" value="Genomic_DNA"/>
</dbReference>
<dbReference type="GO" id="GO:0000287">
    <property type="term" value="F:magnesium ion binding"/>
    <property type="evidence" value="ECO:0007669"/>
    <property type="project" value="UniProtKB-ARBA"/>
</dbReference>
<evidence type="ECO:0000313" key="8">
    <source>
        <dbReference type="EMBL" id="SCF27284.1"/>
    </source>
</evidence>
<dbReference type="PANTHER" id="PTHR42980:SF1">
    <property type="entry name" value="2-OXOISOVALERATE DEHYDROGENASE SUBUNIT BETA, MITOCHONDRIAL"/>
    <property type="match status" value="1"/>
</dbReference>
<feature type="compositionally biased region" description="Low complexity" evidence="6">
    <location>
        <begin position="172"/>
        <end position="190"/>
    </location>
</feature>
<keyword evidence="4" id="KW-0786">Thiamine pyrophosphate</keyword>
<dbReference type="SUPFAM" id="SSF52922">
    <property type="entry name" value="TK C-terminal domain-like"/>
    <property type="match status" value="1"/>
</dbReference>
<dbReference type="InterPro" id="IPR009014">
    <property type="entry name" value="Transketo_C/PFOR_II"/>
</dbReference>
<reference evidence="9" key="1">
    <citation type="submission" date="2016-06" db="EMBL/GenBank/DDBJ databases">
        <authorList>
            <person name="Varghese N."/>
            <person name="Submissions Spin"/>
        </authorList>
    </citation>
    <scope>NUCLEOTIDE SEQUENCE [LARGE SCALE GENOMIC DNA]</scope>
    <source>
        <strain evidence="9">DSM 45246</strain>
    </source>
</reference>
<dbReference type="GO" id="GO:0006099">
    <property type="term" value="P:tricarboxylic acid cycle"/>
    <property type="evidence" value="ECO:0007669"/>
    <property type="project" value="UniProtKB-KW"/>
</dbReference>
<dbReference type="Gene3D" id="3.40.50.920">
    <property type="match status" value="1"/>
</dbReference>
<dbReference type="SMART" id="SM00861">
    <property type="entry name" value="Transket_pyr"/>
    <property type="match status" value="1"/>
</dbReference>
<evidence type="ECO:0000256" key="5">
    <source>
        <dbReference type="ARBA" id="ARBA00051911"/>
    </source>
</evidence>
<evidence type="ECO:0000256" key="1">
    <source>
        <dbReference type="ARBA" id="ARBA00001964"/>
    </source>
</evidence>
<keyword evidence="2" id="KW-0816">Tricarboxylic acid cycle</keyword>